<dbReference type="EMBL" id="JABCIY010000226">
    <property type="protein sequence ID" value="KAF7187566.1"/>
    <property type="molecule type" value="Genomic_DNA"/>
</dbReference>
<name>A0A8H6RCL8_9PEZI</name>
<dbReference type="GO" id="GO:0005829">
    <property type="term" value="C:cytosol"/>
    <property type="evidence" value="ECO:0007669"/>
    <property type="project" value="TreeGrafter"/>
</dbReference>
<dbReference type="SUPFAM" id="SSF54001">
    <property type="entry name" value="Cysteine proteinases"/>
    <property type="match status" value="1"/>
</dbReference>
<dbReference type="AlphaFoldDB" id="A0A8H6RCL8"/>
<dbReference type="GO" id="GO:0016579">
    <property type="term" value="P:protein deubiquitination"/>
    <property type="evidence" value="ECO:0007669"/>
    <property type="project" value="InterPro"/>
</dbReference>
<feature type="region of interest" description="Disordered" evidence="1">
    <location>
        <begin position="17"/>
        <end position="45"/>
    </location>
</feature>
<dbReference type="InterPro" id="IPR018200">
    <property type="entry name" value="USP_CS"/>
</dbReference>
<accession>A0A8H6RCL8</accession>
<sequence>MAVTRAQVAHGKATLFLLNSPQKKKVQKSKPKPPKAETGPELNKKNGKIVRTGRQAIPIRPNTGLPKRRFPPVGSPTSKGLINTSNDCYKLAALQALFHTPAFYRYLGKIHKDCASQLSRCVLCATQDLLYQYWEEDDPKVRRARLNTFYAATKVKANLPTLAPDLGGNFVNNQQADSYDFLHYLVSEHIEPKDPVGFRRIFQMEFESTRTCRTCRTESVREFAQASFILQLPVNNPMGARSIWLHQCLRDFLGDGVQAWNCEEEGCDGPDRNVTTLLTHASEILVLRLAISTNAGQGGNNTKISANQTEVIYPEMLNLNQYVDHHQVREDCVYRLDGVVAHSGRNTNSGHYVAMVREYNNLRDFALINDEDVTTAMDWADMLRPTLRGKRIESYVLVYSKM</sequence>
<dbReference type="Proteomes" id="UP000660729">
    <property type="component" value="Unassembled WGS sequence"/>
</dbReference>
<dbReference type="InterPro" id="IPR038765">
    <property type="entry name" value="Papain-like_cys_pep_sf"/>
</dbReference>
<dbReference type="InterPro" id="IPR001394">
    <property type="entry name" value="Peptidase_C19_UCH"/>
</dbReference>
<evidence type="ECO:0000259" key="2">
    <source>
        <dbReference type="PROSITE" id="PS50235"/>
    </source>
</evidence>
<dbReference type="GO" id="GO:0004843">
    <property type="term" value="F:cysteine-type deubiquitinase activity"/>
    <property type="evidence" value="ECO:0007669"/>
    <property type="project" value="InterPro"/>
</dbReference>
<dbReference type="InterPro" id="IPR050164">
    <property type="entry name" value="Peptidase_C19"/>
</dbReference>
<evidence type="ECO:0000256" key="1">
    <source>
        <dbReference type="SAM" id="MobiDB-lite"/>
    </source>
</evidence>
<dbReference type="PROSITE" id="PS50235">
    <property type="entry name" value="USP_3"/>
    <property type="match status" value="1"/>
</dbReference>
<evidence type="ECO:0000313" key="4">
    <source>
        <dbReference type="Proteomes" id="UP000660729"/>
    </source>
</evidence>
<dbReference type="InterPro" id="IPR028889">
    <property type="entry name" value="USP"/>
</dbReference>
<dbReference type="PANTHER" id="PTHR24006">
    <property type="entry name" value="UBIQUITIN CARBOXYL-TERMINAL HYDROLASE"/>
    <property type="match status" value="1"/>
</dbReference>
<keyword evidence="3" id="KW-0378">Hydrolase</keyword>
<protein>
    <submittedName>
        <fullName evidence="3">Ubiquitin carboxyl-terminal hydrolase 17-like protein 13</fullName>
    </submittedName>
</protein>
<reference evidence="3" key="1">
    <citation type="submission" date="2020-04" db="EMBL/GenBank/DDBJ databases">
        <title>Draft genome resource of the tomato pathogen Pseudocercospora fuligena.</title>
        <authorList>
            <person name="Zaccaron A."/>
        </authorList>
    </citation>
    <scope>NUCLEOTIDE SEQUENCE</scope>
    <source>
        <strain evidence="3">PF001</strain>
    </source>
</reference>
<dbReference type="CDD" id="cd02257">
    <property type="entry name" value="Peptidase_C19"/>
    <property type="match status" value="1"/>
</dbReference>
<keyword evidence="4" id="KW-1185">Reference proteome</keyword>
<dbReference type="PROSITE" id="PS00973">
    <property type="entry name" value="USP_2"/>
    <property type="match status" value="1"/>
</dbReference>
<evidence type="ECO:0000313" key="3">
    <source>
        <dbReference type="EMBL" id="KAF7187566.1"/>
    </source>
</evidence>
<proteinExistence type="predicted"/>
<gene>
    <name evidence="3" type="ORF">HII31_11099</name>
</gene>
<feature type="domain" description="USP" evidence="2">
    <location>
        <begin position="79"/>
        <end position="402"/>
    </location>
</feature>
<organism evidence="3 4">
    <name type="scientific">Pseudocercospora fuligena</name>
    <dbReference type="NCBI Taxonomy" id="685502"/>
    <lineage>
        <taxon>Eukaryota</taxon>
        <taxon>Fungi</taxon>
        <taxon>Dikarya</taxon>
        <taxon>Ascomycota</taxon>
        <taxon>Pezizomycotina</taxon>
        <taxon>Dothideomycetes</taxon>
        <taxon>Dothideomycetidae</taxon>
        <taxon>Mycosphaerellales</taxon>
        <taxon>Mycosphaerellaceae</taxon>
        <taxon>Pseudocercospora</taxon>
    </lineage>
</organism>
<dbReference type="OrthoDB" id="289038at2759"/>
<dbReference type="Gene3D" id="3.90.70.10">
    <property type="entry name" value="Cysteine proteinases"/>
    <property type="match status" value="1"/>
</dbReference>
<feature type="compositionally biased region" description="Basic residues" evidence="1">
    <location>
        <begin position="22"/>
        <end position="33"/>
    </location>
</feature>
<comment type="caution">
    <text evidence="3">The sequence shown here is derived from an EMBL/GenBank/DDBJ whole genome shotgun (WGS) entry which is preliminary data.</text>
</comment>
<dbReference type="Pfam" id="PF00443">
    <property type="entry name" value="UCH"/>
    <property type="match status" value="1"/>
</dbReference>
<dbReference type="GO" id="GO:0005634">
    <property type="term" value="C:nucleus"/>
    <property type="evidence" value="ECO:0007669"/>
    <property type="project" value="TreeGrafter"/>
</dbReference>